<evidence type="ECO:0000256" key="3">
    <source>
        <dbReference type="ARBA" id="ARBA00022833"/>
    </source>
</evidence>
<dbReference type="InterPro" id="IPR001841">
    <property type="entry name" value="Znf_RING"/>
</dbReference>
<keyword evidence="7" id="KW-0732">Signal</keyword>
<sequence length="265" mass="28892">MMAAWLLLLLIVGHGMPTESSMELGQLPQVSQAVDTAGDSKIFQHQLKRFEGDLPNESPHSSEVVIRIDDNEEGGKAAPEDSRHTSTDLASSDDSDQKTRSIALTGADGSRGESSQRIELCPICAEEWSKPYRKLPCNHLVHRCVGSWLEQNGTCPICRAPVSDEGMKASAPISNMPEADRNMIVFPGAQRPGQVNRINSQVQGQDNKRSLCCKLSIVLYCLLLITGIVMVIVEDSIHGHLGGDPHKNLPCPPPQLSYSPPPYHP</sequence>
<gene>
    <name evidence="9" type="primary">PJA2_3</name>
    <name evidence="9" type="ORF">PGT21_018699</name>
</gene>
<keyword evidence="10" id="KW-1185">Reference proteome</keyword>
<evidence type="ECO:0000256" key="1">
    <source>
        <dbReference type="ARBA" id="ARBA00022723"/>
    </source>
</evidence>
<dbReference type="AlphaFoldDB" id="A0A5B0LJV8"/>
<dbReference type="GO" id="GO:0016567">
    <property type="term" value="P:protein ubiquitination"/>
    <property type="evidence" value="ECO:0007669"/>
    <property type="project" value="TreeGrafter"/>
</dbReference>
<dbReference type="PANTHER" id="PTHR15710">
    <property type="entry name" value="E3 UBIQUITIN-PROTEIN LIGASE PRAJA"/>
    <property type="match status" value="1"/>
</dbReference>
<dbReference type="InterPro" id="IPR013083">
    <property type="entry name" value="Znf_RING/FYVE/PHD"/>
</dbReference>
<evidence type="ECO:0000313" key="10">
    <source>
        <dbReference type="Proteomes" id="UP000324748"/>
    </source>
</evidence>
<organism evidence="9 10">
    <name type="scientific">Puccinia graminis f. sp. tritici</name>
    <dbReference type="NCBI Taxonomy" id="56615"/>
    <lineage>
        <taxon>Eukaryota</taxon>
        <taxon>Fungi</taxon>
        <taxon>Dikarya</taxon>
        <taxon>Basidiomycota</taxon>
        <taxon>Pucciniomycotina</taxon>
        <taxon>Pucciniomycetes</taxon>
        <taxon>Pucciniales</taxon>
        <taxon>Pucciniaceae</taxon>
        <taxon>Puccinia</taxon>
    </lineage>
</organism>
<dbReference type="EMBL" id="VSWC01000197">
    <property type="protein sequence ID" value="KAA1064892.1"/>
    <property type="molecule type" value="Genomic_DNA"/>
</dbReference>
<feature type="signal peptide" evidence="7">
    <location>
        <begin position="1"/>
        <end position="15"/>
    </location>
</feature>
<dbReference type="GO" id="GO:0061630">
    <property type="term" value="F:ubiquitin protein ligase activity"/>
    <property type="evidence" value="ECO:0007669"/>
    <property type="project" value="TreeGrafter"/>
</dbReference>
<comment type="caution">
    <text evidence="9">The sequence shown here is derived from an EMBL/GenBank/DDBJ whole genome shotgun (WGS) entry which is preliminary data.</text>
</comment>
<name>A0A5B0LJV8_PUCGR</name>
<keyword evidence="2 4" id="KW-0863">Zinc-finger</keyword>
<feature type="compositionally biased region" description="Basic and acidic residues" evidence="5">
    <location>
        <begin position="69"/>
        <end position="86"/>
    </location>
</feature>
<evidence type="ECO:0000256" key="5">
    <source>
        <dbReference type="SAM" id="MobiDB-lite"/>
    </source>
</evidence>
<feature type="chain" id="PRO_5022791216" evidence="7">
    <location>
        <begin position="16"/>
        <end position="265"/>
    </location>
</feature>
<reference evidence="9 10" key="1">
    <citation type="submission" date="2019-05" db="EMBL/GenBank/DDBJ databases">
        <title>Emergence of the Ug99 lineage of the wheat stem rust pathogen through somatic hybridization.</title>
        <authorList>
            <person name="Li F."/>
            <person name="Upadhyaya N.M."/>
            <person name="Sperschneider J."/>
            <person name="Matny O."/>
            <person name="Nguyen-Phuc H."/>
            <person name="Mago R."/>
            <person name="Raley C."/>
            <person name="Miller M.E."/>
            <person name="Silverstein K.A.T."/>
            <person name="Henningsen E."/>
            <person name="Hirsch C.D."/>
            <person name="Visser B."/>
            <person name="Pretorius Z.A."/>
            <person name="Steffenson B.J."/>
            <person name="Schwessinger B."/>
            <person name="Dodds P.N."/>
            <person name="Figueroa M."/>
        </authorList>
    </citation>
    <scope>NUCLEOTIDE SEQUENCE [LARGE SCALE GENOMIC DNA]</scope>
    <source>
        <strain evidence="9">21-0</strain>
    </source>
</reference>
<keyword evidence="3" id="KW-0862">Zinc</keyword>
<keyword evidence="1" id="KW-0479">Metal-binding</keyword>
<evidence type="ECO:0000259" key="8">
    <source>
        <dbReference type="PROSITE" id="PS50089"/>
    </source>
</evidence>
<dbReference type="GO" id="GO:0005737">
    <property type="term" value="C:cytoplasm"/>
    <property type="evidence" value="ECO:0007669"/>
    <property type="project" value="TreeGrafter"/>
</dbReference>
<evidence type="ECO:0000256" key="7">
    <source>
        <dbReference type="SAM" id="SignalP"/>
    </source>
</evidence>
<feature type="domain" description="RING-type" evidence="8">
    <location>
        <begin position="121"/>
        <end position="159"/>
    </location>
</feature>
<evidence type="ECO:0000313" key="9">
    <source>
        <dbReference type="EMBL" id="KAA1064892.1"/>
    </source>
</evidence>
<evidence type="ECO:0000256" key="4">
    <source>
        <dbReference type="PROSITE-ProRule" id="PRU00175"/>
    </source>
</evidence>
<dbReference type="GO" id="GO:0008270">
    <property type="term" value="F:zinc ion binding"/>
    <property type="evidence" value="ECO:0007669"/>
    <property type="project" value="UniProtKB-KW"/>
</dbReference>
<evidence type="ECO:0000256" key="6">
    <source>
        <dbReference type="SAM" id="Phobius"/>
    </source>
</evidence>
<dbReference type="Proteomes" id="UP000324748">
    <property type="component" value="Unassembled WGS sequence"/>
</dbReference>
<proteinExistence type="predicted"/>
<keyword evidence="6" id="KW-0812">Transmembrane</keyword>
<feature type="transmembrane region" description="Helical" evidence="6">
    <location>
        <begin position="215"/>
        <end position="233"/>
    </location>
</feature>
<evidence type="ECO:0000256" key="2">
    <source>
        <dbReference type="ARBA" id="ARBA00022771"/>
    </source>
</evidence>
<dbReference type="OrthoDB" id="8062037at2759"/>
<keyword evidence="6" id="KW-0472">Membrane</keyword>
<accession>A0A5B0LJV8</accession>
<feature type="region of interest" description="Disordered" evidence="5">
    <location>
        <begin position="69"/>
        <end position="100"/>
    </location>
</feature>
<dbReference type="Pfam" id="PF13639">
    <property type="entry name" value="zf-RING_2"/>
    <property type="match status" value="1"/>
</dbReference>
<dbReference type="SUPFAM" id="SSF57850">
    <property type="entry name" value="RING/U-box"/>
    <property type="match status" value="1"/>
</dbReference>
<dbReference type="SMART" id="SM00184">
    <property type="entry name" value="RING"/>
    <property type="match status" value="1"/>
</dbReference>
<dbReference type="Gene3D" id="3.30.40.10">
    <property type="entry name" value="Zinc/RING finger domain, C3HC4 (zinc finger)"/>
    <property type="match status" value="1"/>
</dbReference>
<dbReference type="PANTHER" id="PTHR15710:SF243">
    <property type="entry name" value="E3 UBIQUITIN-PROTEIN LIGASE PRAJA-2 ISOFORM X1"/>
    <property type="match status" value="1"/>
</dbReference>
<dbReference type="PROSITE" id="PS50089">
    <property type="entry name" value="ZF_RING_2"/>
    <property type="match status" value="1"/>
</dbReference>
<keyword evidence="6" id="KW-1133">Transmembrane helix</keyword>
<protein>
    <submittedName>
        <fullName evidence="9">Praja ring finger 2, E3 ubiquitin protein ligase</fullName>
    </submittedName>
</protein>